<protein>
    <submittedName>
        <fullName evidence="2">Uncharacterized protein</fullName>
    </submittedName>
</protein>
<organism evidence="2 3">
    <name type="scientific">Methylobacterium currus</name>
    <dbReference type="NCBI Taxonomy" id="2051553"/>
    <lineage>
        <taxon>Bacteria</taxon>
        <taxon>Pseudomonadati</taxon>
        <taxon>Pseudomonadota</taxon>
        <taxon>Alphaproteobacteria</taxon>
        <taxon>Hyphomicrobiales</taxon>
        <taxon>Methylobacteriaceae</taxon>
        <taxon>Methylobacterium</taxon>
    </lineage>
</organism>
<dbReference type="Proteomes" id="UP000244755">
    <property type="component" value="Chromosome 1"/>
</dbReference>
<gene>
    <name evidence="2" type="ORF">DA075_29410</name>
</gene>
<keyword evidence="3" id="KW-1185">Reference proteome</keyword>
<sequence length="118" mass="11629">MLNSKWSFPVSYWKPGLALAALLAVAACQSKPAAPPAASLGPVAALPAGALPPGTGCGPAIARTQAVVDSDVATGNLNAPVGKRFSADLANASSACAAGRDGEALRLLAAAKARYGYP</sequence>
<dbReference type="AlphaFoldDB" id="A0A2R4WSH3"/>
<dbReference type="KEGG" id="mee:DA075_29410"/>
<feature type="signal peptide" evidence="1">
    <location>
        <begin position="1"/>
        <end position="20"/>
    </location>
</feature>
<dbReference type="EMBL" id="CP028843">
    <property type="protein sequence ID" value="AWB24473.1"/>
    <property type="molecule type" value="Genomic_DNA"/>
</dbReference>
<proteinExistence type="predicted"/>
<evidence type="ECO:0000313" key="3">
    <source>
        <dbReference type="Proteomes" id="UP000244755"/>
    </source>
</evidence>
<name>A0A2R4WSH3_9HYPH</name>
<accession>A0A2R4WSH3</accession>
<feature type="chain" id="PRO_5015348397" evidence="1">
    <location>
        <begin position="21"/>
        <end position="118"/>
    </location>
</feature>
<dbReference type="PROSITE" id="PS51257">
    <property type="entry name" value="PROKAR_LIPOPROTEIN"/>
    <property type="match status" value="1"/>
</dbReference>
<evidence type="ECO:0000256" key="1">
    <source>
        <dbReference type="SAM" id="SignalP"/>
    </source>
</evidence>
<keyword evidence="1" id="KW-0732">Signal</keyword>
<evidence type="ECO:0000313" key="2">
    <source>
        <dbReference type="EMBL" id="AWB24473.1"/>
    </source>
</evidence>
<reference evidence="2 3" key="1">
    <citation type="submission" date="2018-04" db="EMBL/GenBank/DDBJ databases">
        <title>Methylobacterium sp. PR1016A genome.</title>
        <authorList>
            <person name="Park W."/>
        </authorList>
    </citation>
    <scope>NUCLEOTIDE SEQUENCE [LARGE SCALE GENOMIC DNA]</scope>
    <source>
        <strain evidence="2 3">PR1016A</strain>
    </source>
</reference>